<name>A0AAV2S048_MEGNR</name>
<protein>
    <recommendedName>
        <fullName evidence="3">Integrase zinc-binding domain-containing protein</fullName>
    </recommendedName>
</protein>
<keyword evidence="2" id="KW-1185">Reference proteome</keyword>
<feature type="non-terminal residue" evidence="1">
    <location>
        <position position="117"/>
    </location>
</feature>
<gene>
    <name evidence="1" type="ORF">MNOR_LOCUS30498</name>
</gene>
<accession>A0AAV2S048</accession>
<proteinExistence type="predicted"/>
<reference evidence="1 2" key="1">
    <citation type="submission" date="2024-05" db="EMBL/GenBank/DDBJ databases">
        <authorList>
            <person name="Wallberg A."/>
        </authorList>
    </citation>
    <scope>NUCLEOTIDE SEQUENCE [LARGE SCALE GENOMIC DNA]</scope>
</reference>
<dbReference type="Proteomes" id="UP001497623">
    <property type="component" value="Unassembled WGS sequence"/>
</dbReference>
<dbReference type="AlphaFoldDB" id="A0AAV2S048"/>
<evidence type="ECO:0000313" key="2">
    <source>
        <dbReference type="Proteomes" id="UP001497623"/>
    </source>
</evidence>
<comment type="caution">
    <text evidence="1">The sequence shown here is derived from an EMBL/GenBank/DDBJ whole genome shotgun (WGS) entry which is preliminary data.</text>
</comment>
<evidence type="ECO:0000313" key="1">
    <source>
        <dbReference type="EMBL" id="CAL4149774.1"/>
    </source>
</evidence>
<sequence>YEIMECGDVEKLIKCRKDREESPLFYVPIEDTFDVIQRAHIRTGHGGRDRRYKYVGMTYANITAWALETFKSFCLECQKKKKRPTATGIVVRPILSEDFNTHGQVDLIDMQTKEVNG</sequence>
<evidence type="ECO:0008006" key="3">
    <source>
        <dbReference type="Google" id="ProtNLM"/>
    </source>
</evidence>
<feature type="non-terminal residue" evidence="1">
    <location>
        <position position="1"/>
    </location>
</feature>
<dbReference type="EMBL" id="CAXKWB010037391">
    <property type="protein sequence ID" value="CAL4149774.1"/>
    <property type="molecule type" value="Genomic_DNA"/>
</dbReference>
<organism evidence="1 2">
    <name type="scientific">Meganyctiphanes norvegica</name>
    <name type="common">Northern krill</name>
    <name type="synonym">Thysanopoda norvegica</name>
    <dbReference type="NCBI Taxonomy" id="48144"/>
    <lineage>
        <taxon>Eukaryota</taxon>
        <taxon>Metazoa</taxon>
        <taxon>Ecdysozoa</taxon>
        <taxon>Arthropoda</taxon>
        <taxon>Crustacea</taxon>
        <taxon>Multicrustacea</taxon>
        <taxon>Malacostraca</taxon>
        <taxon>Eumalacostraca</taxon>
        <taxon>Eucarida</taxon>
        <taxon>Euphausiacea</taxon>
        <taxon>Euphausiidae</taxon>
        <taxon>Meganyctiphanes</taxon>
    </lineage>
</organism>